<dbReference type="Proteomes" id="UP001055879">
    <property type="component" value="Linkage Group LG17"/>
</dbReference>
<comment type="caution">
    <text evidence="1">The sequence shown here is derived from an EMBL/GenBank/DDBJ whole genome shotgun (WGS) entry which is preliminary data.</text>
</comment>
<proteinExistence type="predicted"/>
<sequence>MCNNSYIQRGRERGREKKGDDFGERDEQGERWSKIWRFDSLLKNFNVVTKPPSLPASALTGIDLKAGRTLVEVPKFCNLVAFPSLLLHQETHI</sequence>
<evidence type="ECO:0000313" key="1">
    <source>
        <dbReference type="EMBL" id="KAI3667393.1"/>
    </source>
</evidence>
<keyword evidence="2" id="KW-1185">Reference proteome</keyword>
<accession>A0ACB8XHP1</accession>
<protein>
    <submittedName>
        <fullName evidence="1">Uncharacterized protein</fullName>
    </submittedName>
</protein>
<evidence type="ECO:0000313" key="2">
    <source>
        <dbReference type="Proteomes" id="UP001055879"/>
    </source>
</evidence>
<gene>
    <name evidence="1" type="ORF">L6452_42450</name>
</gene>
<organism evidence="1 2">
    <name type="scientific">Arctium lappa</name>
    <name type="common">Greater burdock</name>
    <name type="synonym">Lappa major</name>
    <dbReference type="NCBI Taxonomy" id="4217"/>
    <lineage>
        <taxon>Eukaryota</taxon>
        <taxon>Viridiplantae</taxon>
        <taxon>Streptophyta</taxon>
        <taxon>Embryophyta</taxon>
        <taxon>Tracheophyta</taxon>
        <taxon>Spermatophyta</taxon>
        <taxon>Magnoliopsida</taxon>
        <taxon>eudicotyledons</taxon>
        <taxon>Gunneridae</taxon>
        <taxon>Pentapetalae</taxon>
        <taxon>asterids</taxon>
        <taxon>campanulids</taxon>
        <taxon>Asterales</taxon>
        <taxon>Asteraceae</taxon>
        <taxon>Carduoideae</taxon>
        <taxon>Cardueae</taxon>
        <taxon>Arctiinae</taxon>
        <taxon>Arctium</taxon>
    </lineage>
</organism>
<dbReference type="EMBL" id="CM042063">
    <property type="protein sequence ID" value="KAI3667393.1"/>
    <property type="molecule type" value="Genomic_DNA"/>
</dbReference>
<reference evidence="2" key="1">
    <citation type="journal article" date="2022" name="Mol. Ecol. Resour.">
        <title>The genomes of chicory, endive, great burdock and yacon provide insights into Asteraceae palaeo-polyploidization history and plant inulin production.</title>
        <authorList>
            <person name="Fan W."/>
            <person name="Wang S."/>
            <person name="Wang H."/>
            <person name="Wang A."/>
            <person name="Jiang F."/>
            <person name="Liu H."/>
            <person name="Zhao H."/>
            <person name="Xu D."/>
            <person name="Zhang Y."/>
        </authorList>
    </citation>
    <scope>NUCLEOTIDE SEQUENCE [LARGE SCALE GENOMIC DNA]</scope>
    <source>
        <strain evidence="2">cv. Niubang</strain>
    </source>
</reference>
<name>A0ACB8XHP1_ARCLA</name>
<reference evidence="1 2" key="2">
    <citation type="journal article" date="2022" name="Mol. Ecol. Resour.">
        <title>The genomes of chicory, endive, great burdock and yacon provide insights into Asteraceae paleo-polyploidization history and plant inulin production.</title>
        <authorList>
            <person name="Fan W."/>
            <person name="Wang S."/>
            <person name="Wang H."/>
            <person name="Wang A."/>
            <person name="Jiang F."/>
            <person name="Liu H."/>
            <person name="Zhao H."/>
            <person name="Xu D."/>
            <person name="Zhang Y."/>
        </authorList>
    </citation>
    <scope>NUCLEOTIDE SEQUENCE [LARGE SCALE GENOMIC DNA]</scope>
    <source>
        <strain evidence="2">cv. Niubang</strain>
    </source>
</reference>